<name>N0B9U3_9HYPH</name>
<dbReference type="InterPro" id="IPR007863">
    <property type="entry name" value="Peptidase_M16_C"/>
</dbReference>
<dbReference type="Gene3D" id="3.30.830.10">
    <property type="entry name" value="Metalloenzyme, LuxS/M16 peptidase-like"/>
    <property type="match status" value="2"/>
</dbReference>
<gene>
    <name evidence="3" type="ORF">HYPDE_36603</name>
</gene>
<dbReference type="PANTHER" id="PTHR11851">
    <property type="entry name" value="METALLOPROTEASE"/>
    <property type="match status" value="1"/>
</dbReference>
<evidence type="ECO:0000313" key="3">
    <source>
        <dbReference type="EMBL" id="AGK58992.1"/>
    </source>
</evidence>
<dbReference type="AlphaFoldDB" id="N0B9U3"/>
<evidence type="ECO:0000259" key="2">
    <source>
        <dbReference type="Pfam" id="PF05193"/>
    </source>
</evidence>
<reference evidence="3 4" key="1">
    <citation type="journal article" date="2013" name="Genome Announc.">
        <title>Genome sequences for three denitrifying bacterial strains isolated from a uranium- and nitrate-contaminated subsurface environment.</title>
        <authorList>
            <person name="Venkatramanan R."/>
            <person name="Prakash O."/>
            <person name="Woyke T."/>
            <person name="Chain P."/>
            <person name="Goodwin L.A."/>
            <person name="Watson D."/>
            <person name="Brooks S."/>
            <person name="Kostka J.E."/>
            <person name="Green S.J."/>
        </authorList>
    </citation>
    <scope>NUCLEOTIDE SEQUENCE [LARGE SCALE GENOMIC DNA]</scope>
    <source>
        <strain evidence="3 4">1NES1</strain>
    </source>
</reference>
<keyword evidence="4" id="KW-1185">Reference proteome</keyword>
<protein>
    <submittedName>
        <fullName evidence="3">Processing peptidase</fullName>
    </submittedName>
</protein>
<dbReference type="InterPro" id="IPR011249">
    <property type="entry name" value="Metalloenz_LuxS/M16"/>
</dbReference>
<proteinExistence type="predicted"/>
<dbReference type="STRING" id="670307.HYPDE_36603"/>
<dbReference type="KEGG" id="hdt:HYPDE_36603"/>
<dbReference type="eggNOG" id="COG0612">
    <property type="taxonomic scope" value="Bacteria"/>
</dbReference>
<dbReference type="GO" id="GO:0046872">
    <property type="term" value="F:metal ion binding"/>
    <property type="evidence" value="ECO:0007669"/>
    <property type="project" value="InterPro"/>
</dbReference>
<feature type="domain" description="Peptidase M16 C-terminal" evidence="2">
    <location>
        <begin position="210"/>
        <end position="386"/>
    </location>
</feature>
<dbReference type="EMBL" id="CP005587">
    <property type="protein sequence ID" value="AGK58992.1"/>
    <property type="molecule type" value="Genomic_DNA"/>
</dbReference>
<sequence>MISMQTLSRETATVVRAVARHNIAVALAMLTSFAFLSFSRPAAAMNIQQITSPGGIHAWLVEEHSVPLISLRYAFDGGNSQDPEGKAGVANFITAMMDEGAGNLTSEEYQERMEDISMRMRYDDTKDSLYGSFETLTANRDKAAELLKLSVQKPRFDDDAVERIRQQLIANIIYADKDPSKVAMREWYAQAFAGHPYARPSSGTVETVSKIKRDDLVAYHKRIFARDNLKVVAVGDISPAELGKLIDDVFGGLPAKADLFPVAKVQPLTGGSQCVVEMGVPQSVAVFGLGAMPRKDPDFMAAFVVNHILGGGGFSAKLMEEVREKRGLAYSVYTYIQPDRYTSILVGSVATKNASMGDSLNIIRNEMKKMAENGPTEADLNAAKSYLTGSYALRFDTNSKIASQLLGLMQEGFGPDYVENRNKMIDAVTLADAKRVAARLLKPDDLIVTVVGKPDGMKSEIPAAQSRVAAPTRG</sequence>
<dbReference type="SUPFAM" id="SSF63411">
    <property type="entry name" value="LuxS/MPP-like metallohydrolase"/>
    <property type="match status" value="2"/>
</dbReference>
<dbReference type="PANTHER" id="PTHR11851:SF224">
    <property type="entry name" value="PROCESSING PROTEASE"/>
    <property type="match status" value="1"/>
</dbReference>
<organism evidence="3 4">
    <name type="scientific">Hyphomicrobium denitrificans 1NES1</name>
    <dbReference type="NCBI Taxonomy" id="670307"/>
    <lineage>
        <taxon>Bacteria</taxon>
        <taxon>Pseudomonadati</taxon>
        <taxon>Pseudomonadota</taxon>
        <taxon>Alphaproteobacteria</taxon>
        <taxon>Hyphomicrobiales</taxon>
        <taxon>Hyphomicrobiaceae</taxon>
        <taxon>Hyphomicrobium</taxon>
    </lineage>
</organism>
<accession>N0B9U3</accession>
<feature type="domain" description="Peptidase M16 N-terminal" evidence="1">
    <location>
        <begin position="74"/>
        <end position="203"/>
    </location>
</feature>
<evidence type="ECO:0000313" key="4">
    <source>
        <dbReference type="Proteomes" id="UP000005952"/>
    </source>
</evidence>
<dbReference type="Proteomes" id="UP000005952">
    <property type="component" value="Chromosome"/>
</dbReference>
<dbReference type="Pfam" id="PF00675">
    <property type="entry name" value="Peptidase_M16"/>
    <property type="match status" value="1"/>
</dbReference>
<dbReference type="InterPro" id="IPR011765">
    <property type="entry name" value="Pept_M16_N"/>
</dbReference>
<dbReference type="InterPro" id="IPR050361">
    <property type="entry name" value="MPP/UQCRC_Complex"/>
</dbReference>
<evidence type="ECO:0000259" key="1">
    <source>
        <dbReference type="Pfam" id="PF00675"/>
    </source>
</evidence>
<dbReference type="HOGENOM" id="CLU_009902_6_2_5"/>
<dbReference type="Pfam" id="PF05193">
    <property type="entry name" value="Peptidase_M16_C"/>
    <property type="match status" value="1"/>
</dbReference>